<dbReference type="Proteomes" id="UP000183868">
    <property type="component" value="Chromosome"/>
</dbReference>
<evidence type="ECO:0000259" key="10">
    <source>
        <dbReference type="Pfam" id="PF01243"/>
    </source>
</evidence>
<comment type="pathway">
    <text evidence="2">Quinol/quinone metabolism; menaquinone biosynthesis.</text>
</comment>
<dbReference type="GO" id="GO:0016020">
    <property type="term" value="C:membrane"/>
    <property type="evidence" value="ECO:0007669"/>
    <property type="project" value="UniProtKB-SubCell"/>
</dbReference>
<protein>
    <submittedName>
        <fullName evidence="11">1,4-dihydroxy-2-naphthoate octaprenyltransferase</fullName>
    </submittedName>
    <submittedName>
        <fullName evidence="12">Pyridoxamine 5'-phosphate oxidase-related FMN-binding protein</fullName>
    </submittedName>
</protein>
<keyword evidence="7 9" id="KW-1133">Transmembrane helix</keyword>
<dbReference type="InterPro" id="IPR026046">
    <property type="entry name" value="UBIAD1"/>
</dbReference>
<keyword evidence="3" id="KW-0474">Menaquinone biosynthesis</keyword>
<keyword evidence="13" id="KW-1185">Reference proteome</keyword>
<name>H1XXG0_CALAY</name>
<dbReference type="InterPro" id="IPR011576">
    <property type="entry name" value="Pyridox_Oxase_N"/>
</dbReference>
<evidence type="ECO:0000256" key="7">
    <source>
        <dbReference type="ARBA" id="ARBA00022989"/>
    </source>
</evidence>
<dbReference type="AlphaFoldDB" id="H1XXG0"/>
<gene>
    <name evidence="11" type="ORF">Cabys_1136</name>
    <name evidence="12" type="ORF">Calab_2335</name>
</gene>
<dbReference type="Proteomes" id="UP000004671">
    <property type="component" value="Chromosome"/>
</dbReference>
<reference evidence="12 13" key="1">
    <citation type="submission" date="2011-09" db="EMBL/GenBank/DDBJ databases">
        <title>The permanent draft genome of Caldithrix abyssi DSM 13497.</title>
        <authorList>
            <consortium name="US DOE Joint Genome Institute (JGI-PGF)"/>
            <person name="Lucas S."/>
            <person name="Han J."/>
            <person name="Lapidus A."/>
            <person name="Bruce D."/>
            <person name="Goodwin L."/>
            <person name="Pitluck S."/>
            <person name="Peters L."/>
            <person name="Kyrpides N."/>
            <person name="Mavromatis K."/>
            <person name="Ivanova N."/>
            <person name="Mikhailova N."/>
            <person name="Chertkov O."/>
            <person name="Detter J.C."/>
            <person name="Tapia R."/>
            <person name="Han C."/>
            <person name="Land M."/>
            <person name="Hauser L."/>
            <person name="Markowitz V."/>
            <person name="Cheng J.-F."/>
            <person name="Hugenholtz P."/>
            <person name="Woyke T."/>
            <person name="Wu D."/>
            <person name="Spring S."/>
            <person name="Brambilla E."/>
            <person name="Klenk H.-P."/>
            <person name="Eisen J.A."/>
        </authorList>
    </citation>
    <scope>NUCLEOTIDE SEQUENCE [LARGE SCALE GENOMIC DNA]</scope>
    <source>
        <strain evidence="12 13">DSM 13497</strain>
    </source>
</reference>
<feature type="transmembrane region" description="Helical" evidence="9">
    <location>
        <begin position="416"/>
        <end position="439"/>
    </location>
</feature>
<feature type="transmembrane region" description="Helical" evidence="9">
    <location>
        <begin position="179"/>
        <end position="197"/>
    </location>
</feature>
<dbReference type="PANTHER" id="PTHR13929">
    <property type="entry name" value="1,4-DIHYDROXY-2-NAPHTHOATE OCTAPRENYLTRANSFERASE"/>
    <property type="match status" value="1"/>
</dbReference>
<evidence type="ECO:0000256" key="4">
    <source>
        <dbReference type="ARBA" id="ARBA00022475"/>
    </source>
</evidence>
<evidence type="ECO:0000313" key="13">
    <source>
        <dbReference type="Proteomes" id="UP000004671"/>
    </source>
</evidence>
<organism evidence="12 13">
    <name type="scientific">Caldithrix abyssi DSM 13497</name>
    <dbReference type="NCBI Taxonomy" id="880073"/>
    <lineage>
        <taxon>Bacteria</taxon>
        <taxon>Pseudomonadati</taxon>
        <taxon>Calditrichota</taxon>
        <taxon>Calditrichia</taxon>
        <taxon>Calditrichales</taxon>
        <taxon>Calditrichaceae</taxon>
        <taxon>Caldithrix</taxon>
    </lineage>
</organism>
<dbReference type="RefSeq" id="WP_006929134.1">
    <property type="nucleotide sequence ID" value="NZ_CM001402.1"/>
</dbReference>
<dbReference type="GO" id="GO:0042371">
    <property type="term" value="P:vitamin K biosynthetic process"/>
    <property type="evidence" value="ECO:0007669"/>
    <property type="project" value="TreeGrafter"/>
</dbReference>
<feature type="transmembrane region" description="Helical" evidence="9">
    <location>
        <begin position="300"/>
        <end position="317"/>
    </location>
</feature>
<dbReference type="GO" id="GO:0009234">
    <property type="term" value="P:menaquinone biosynthetic process"/>
    <property type="evidence" value="ECO:0007669"/>
    <property type="project" value="UniProtKB-UniPathway"/>
</dbReference>
<keyword evidence="5 11" id="KW-0808">Transferase</keyword>
<feature type="transmembrane region" description="Helical" evidence="9">
    <location>
        <begin position="364"/>
        <end position="382"/>
    </location>
</feature>
<keyword evidence="8 9" id="KW-0472">Membrane</keyword>
<dbReference type="GO" id="GO:0004659">
    <property type="term" value="F:prenyltransferase activity"/>
    <property type="evidence" value="ECO:0007669"/>
    <property type="project" value="InterPro"/>
</dbReference>
<evidence type="ECO:0000313" key="11">
    <source>
        <dbReference type="EMBL" id="APF17885.1"/>
    </source>
</evidence>
<reference evidence="11 14" key="2">
    <citation type="submission" date="2016-11" db="EMBL/GenBank/DDBJ databases">
        <title>Genomic analysis of Caldithrix abyssi and proposal of a novel bacterial phylum Caldithrichaeota.</title>
        <authorList>
            <person name="Kublanov I."/>
            <person name="Sigalova O."/>
            <person name="Gavrilov S."/>
            <person name="Lebedinsky A."/>
            <person name="Ivanova N."/>
            <person name="Daum C."/>
            <person name="Reddy T."/>
            <person name="Klenk H.P."/>
            <person name="Goker M."/>
            <person name="Reva O."/>
            <person name="Miroshnichenko M."/>
            <person name="Kyprides N."/>
            <person name="Woyke T."/>
            <person name="Gelfand M."/>
        </authorList>
    </citation>
    <scope>NUCLEOTIDE SEQUENCE [LARGE SCALE GENOMIC DNA]</scope>
    <source>
        <strain evidence="11 14">LF13</strain>
    </source>
</reference>
<dbReference type="Pfam" id="PF01040">
    <property type="entry name" value="UbiA"/>
    <property type="match status" value="1"/>
</dbReference>
<dbReference type="InParanoid" id="H1XXG0"/>
<dbReference type="PaxDb" id="880073-Calab_2335"/>
<feature type="domain" description="Pyridoxamine 5'-phosphate oxidase N-terminal" evidence="10">
    <location>
        <begin position="8"/>
        <end position="99"/>
    </location>
</feature>
<evidence type="ECO:0000313" key="14">
    <source>
        <dbReference type="Proteomes" id="UP000183868"/>
    </source>
</evidence>
<feature type="transmembrane region" description="Helical" evidence="9">
    <location>
        <begin position="445"/>
        <end position="462"/>
    </location>
</feature>
<evidence type="ECO:0000256" key="2">
    <source>
        <dbReference type="ARBA" id="ARBA00004863"/>
    </source>
</evidence>
<proteinExistence type="predicted"/>
<evidence type="ECO:0000256" key="8">
    <source>
        <dbReference type="ARBA" id="ARBA00023136"/>
    </source>
</evidence>
<dbReference type="Gene3D" id="1.10.357.140">
    <property type="entry name" value="UbiA prenyltransferase"/>
    <property type="match status" value="1"/>
</dbReference>
<dbReference type="SUPFAM" id="SSF50475">
    <property type="entry name" value="FMN-binding split barrel"/>
    <property type="match status" value="1"/>
</dbReference>
<dbReference type="Gene3D" id="2.30.110.10">
    <property type="entry name" value="Electron Transport, Fmn-binding Protein, Chain A"/>
    <property type="match status" value="1"/>
</dbReference>
<dbReference type="EMBL" id="CM001402">
    <property type="protein sequence ID" value="EHO41945.1"/>
    <property type="molecule type" value="Genomic_DNA"/>
</dbReference>
<evidence type="ECO:0000256" key="9">
    <source>
        <dbReference type="SAM" id="Phobius"/>
    </source>
</evidence>
<dbReference type="UniPathway" id="UPA00079"/>
<comment type="subcellular location">
    <subcellularLocation>
        <location evidence="1">Membrane</location>
        <topology evidence="1">Multi-pass membrane protein</topology>
    </subcellularLocation>
</comment>
<dbReference type="PANTHER" id="PTHR13929:SF0">
    <property type="entry name" value="UBIA PRENYLTRANSFERASE DOMAIN-CONTAINING PROTEIN 1"/>
    <property type="match status" value="1"/>
</dbReference>
<feature type="transmembrane region" description="Helical" evidence="9">
    <location>
        <begin position="489"/>
        <end position="510"/>
    </location>
</feature>
<keyword evidence="6 9" id="KW-0812">Transmembrane</keyword>
<evidence type="ECO:0000256" key="3">
    <source>
        <dbReference type="ARBA" id="ARBA00022428"/>
    </source>
</evidence>
<evidence type="ECO:0000256" key="1">
    <source>
        <dbReference type="ARBA" id="ARBA00004141"/>
    </source>
</evidence>
<dbReference type="HOGENOM" id="CLU_531775_0_0_0"/>
<sequence length="512" mass="57569">MNTSEEILEQKIAAILSEADRMTLATSVDGNSSASSVFFARDGEDLIFFTFNPTRKAEQIRVNPRVQAVIWPRGMEGIRGLQIEGLCFKIKDAQEIKKAHDLILQTTTAFKEFMDDPFLIKNKVVGYYRIKPTLIKYVDFYADEKFQFKEFPQNEWSAFKEALHAAGKRALLWIRAVRAPFFTASIVPILLGAVIAFGDLKHAGAAALWNWKFFWLTLIGGILAQAGTNLSNDYFDHTSRNDEYNKWFSPFNGGSRMIQAGLIRPYKILLAAVLAFATTLVIGFYLNARITGSVLGNSPLLWIGILGVLLGMLYTWNPVRLGYHGLGELSIALGFGPIMVLGTHFVLTQPIVHNDLANWHYMRPLLASVPVAILIMLVVWINQFQDAPADARVGKNTWVVRLAKIQNNQILYEGPFAYYVAFNVFSFAFIIFLAVLGVIRPELSTPYVLIALLPAALLYKAVQWGREWLKAWSAPDSDRSRLPYELLKVNVSTIGLHFFTGILLIFAFWLGS</sequence>
<dbReference type="STRING" id="880073.Cabys_1136"/>
<dbReference type="EMBL" id="CP018099">
    <property type="protein sequence ID" value="APF17885.1"/>
    <property type="molecule type" value="Genomic_DNA"/>
</dbReference>
<dbReference type="KEGG" id="caby:Cabys_1136"/>
<evidence type="ECO:0000256" key="6">
    <source>
        <dbReference type="ARBA" id="ARBA00022692"/>
    </source>
</evidence>
<feature type="transmembrane region" description="Helical" evidence="9">
    <location>
        <begin position="329"/>
        <end position="352"/>
    </location>
</feature>
<dbReference type="eggNOG" id="COG1575">
    <property type="taxonomic scope" value="Bacteria"/>
</dbReference>
<evidence type="ECO:0000256" key="5">
    <source>
        <dbReference type="ARBA" id="ARBA00022679"/>
    </source>
</evidence>
<dbReference type="CDD" id="cd13962">
    <property type="entry name" value="PT_UbiA_UBIAD1"/>
    <property type="match status" value="1"/>
</dbReference>
<feature type="transmembrane region" description="Helical" evidence="9">
    <location>
        <begin position="266"/>
        <end position="288"/>
    </location>
</feature>
<dbReference type="Pfam" id="PF01243">
    <property type="entry name" value="PNPOx_N"/>
    <property type="match status" value="1"/>
</dbReference>
<accession>H1XXG0</accession>
<dbReference type="InterPro" id="IPR012349">
    <property type="entry name" value="Split_barrel_FMN-bd"/>
</dbReference>
<keyword evidence="4" id="KW-1003">Cell membrane</keyword>
<evidence type="ECO:0000313" key="12">
    <source>
        <dbReference type="EMBL" id="EHO41945.1"/>
    </source>
</evidence>
<feature type="transmembrane region" description="Helical" evidence="9">
    <location>
        <begin position="209"/>
        <end position="230"/>
    </location>
</feature>
<dbReference type="InterPro" id="IPR000537">
    <property type="entry name" value="UbiA_prenyltransferase"/>
</dbReference>
<dbReference type="InterPro" id="IPR044878">
    <property type="entry name" value="UbiA_sf"/>
</dbReference>
<dbReference type="FunCoup" id="H1XXG0">
    <property type="interactions" value="290"/>
</dbReference>